<dbReference type="Pfam" id="PF07699">
    <property type="entry name" value="Ephrin_rec_like"/>
    <property type="match status" value="1"/>
</dbReference>
<feature type="region of interest" description="Disordered" evidence="1">
    <location>
        <begin position="1488"/>
        <end position="1556"/>
    </location>
</feature>
<keyword evidence="2" id="KW-0472">Membrane</keyword>
<proteinExistence type="predicted"/>
<feature type="transmembrane region" description="Helical" evidence="2">
    <location>
        <begin position="1073"/>
        <end position="1093"/>
    </location>
</feature>
<evidence type="ECO:0000259" key="4">
    <source>
        <dbReference type="Pfam" id="PF07699"/>
    </source>
</evidence>
<dbReference type="PANTHER" id="PTHR46967">
    <property type="entry name" value="INSULIN-LIKE GROWTH FACTOR BINDING PROTEIN,N-TERMINAL"/>
    <property type="match status" value="1"/>
</dbReference>
<feature type="transmembrane region" description="Helical" evidence="2">
    <location>
        <begin position="875"/>
        <end position="898"/>
    </location>
</feature>
<dbReference type="Gene3D" id="2.10.50.10">
    <property type="entry name" value="Tumor Necrosis Factor Receptor, subunit A, domain 2"/>
    <property type="match status" value="2"/>
</dbReference>
<keyword evidence="2" id="KW-1133">Transmembrane helix</keyword>
<evidence type="ECO:0000256" key="1">
    <source>
        <dbReference type="SAM" id="MobiDB-lite"/>
    </source>
</evidence>
<dbReference type="InterPro" id="IPR009030">
    <property type="entry name" value="Growth_fac_rcpt_cys_sf"/>
</dbReference>
<evidence type="ECO:0000256" key="2">
    <source>
        <dbReference type="SAM" id="Phobius"/>
    </source>
</evidence>
<feature type="transmembrane region" description="Helical" evidence="2">
    <location>
        <begin position="959"/>
        <end position="982"/>
    </location>
</feature>
<organism evidence="5 6">
    <name type="scientific">Prorocentrum cordatum</name>
    <dbReference type="NCBI Taxonomy" id="2364126"/>
    <lineage>
        <taxon>Eukaryota</taxon>
        <taxon>Sar</taxon>
        <taxon>Alveolata</taxon>
        <taxon>Dinophyceae</taxon>
        <taxon>Prorocentrales</taxon>
        <taxon>Prorocentraceae</taxon>
        <taxon>Prorocentrum</taxon>
    </lineage>
</organism>
<dbReference type="InterPro" id="IPR028082">
    <property type="entry name" value="Peripla_BP_I"/>
</dbReference>
<feature type="transmembrane region" description="Helical" evidence="2">
    <location>
        <begin position="1044"/>
        <end position="1061"/>
    </location>
</feature>
<evidence type="ECO:0000313" key="5">
    <source>
        <dbReference type="EMBL" id="CAK0825363.1"/>
    </source>
</evidence>
<dbReference type="InterPro" id="IPR011641">
    <property type="entry name" value="Tyr-kin_ephrin_A/B_rcpt-like"/>
</dbReference>
<evidence type="ECO:0000256" key="3">
    <source>
        <dbReference type="SAM" id="SignalP"/>
    </source>
</evidence>
<dbReference type="SUPFAM" id="SSF57184">
    <property type="entry name" value="Growth factor receptor domain"/>
    <property type="match status" value="1"/>
</dbReference>
<feature type="domain" description="Tyrosine-protein kinase ephrin type A/B receptor-like" evidence="4">
    <location>
        <begin position="598"/>
        <end position="646"/>
    </location>
</feature>
<reference evidence="5" key="1">
    <citation type="submission" date="2023-10" db="EMBL/GenBank/DDBJ databases">
        <authorList>
            <person name="Chen Y."/>
            <person name="Shah S."/>
            <person name="Dougan E. K."/>
            <person name="Thang M."/>
            <person name="Chan C."/>
        </authorList>
    </citation>
    <scope>NUCLEOTIDE SEQUENCE [LARGE SCALE GENOMIC DNA]</scope>
</reference>
<protein>
    <recommendedName>
        <fullName evidence="4">Tyrosine-protein kinase ephrin type A/B receptor-like domain-containing protein</fullName>
    </recommendedName>
</protein>
<dbReference type="Proteomes" id="UP001189429">
    <property type="component" value="Unassembled WGS sequence"/>
</dbReference>
<feature type="signal peptide" evidence="3">
    <location>
        <begin position="1"/>
        <end position="21"/>
    </location>
</feature>
<feature type="transmembrane region" description="Helical" evidence="2">
    <location>
        <begin position="1105"/>
        <end position="1128"/>
    </location>
</feature>
<name>A0ABN9S2N1_9DINO</name>
<comment type="caution">
    <text evidence="5">The sequence shown here is derived from an EMBL/GenBank/DDBJ whole genome shotgun (WGS) entry which is preliminary data.</text>
</comment>
<dbReference type="PANTHER" id="PTHR46967:SF1">
    <property type="entry name" value="KERATIN-ASSOCIATED PROTEIN 16-1-LIKE"/>
    <property type="match status" value="1"/>
</dbReference>
<feature type="transmembrane region" description="Helical" evidence="2">
    <location>
        <begin position="918"/>
        <end position="938"/>
    </location>
</feature>
<gene>
    <name evidence="5" type="ORF">PCOR1329_LOCUS25504</name>
</gene>
<dbReference type="SMART" id="SM01411">
    <property type="entry name" value="Ephrin_rec_like"/>
    <property type="match status" value="4"/>
</dbReference>
<dbReference type="CDD" id="cd00185">
    <property type="entry name" value="TNFRSF"/>
    <property type="match status" value="1"/>
</dbReference>
<feature type="transmembrane region" description="Helical" evidence="2">
    <location>
        <begin position="783"/>
        <end position="803"/>
    </location>
</feature>
<keyword evidence="2" id="KW-0812">Transmembrane</keyword>
<dbReference type="Gene3D" id="3.40.50.2300">
    <property type="match status" value="2"/>
</dbReference>
<keyword evidence="6" id="KW-1185">Reference proteome</keyword>
<keyword evidence="3" id="KW-0732">Signal</keyword>
<accession>A0ABN9S2N1</accession>
<evidence type="ECO:0000313" key="6">
    <source>
        <dbReference type="Proteomes" id="UP001189429"/>
    </source>
</evidence>
<dbReference type="SUPFAM" id="SSF53822">
    <property type="entry name" value="Periplasmic binding protein-like I"/>
    <property type="match status" value="1"/>
</dbReference>
<dbReference type="EMBL" id="CAUYUJ010008906">
    <property type="protein sequence ID" value="CAK0825363.1"/>
    <property type="molecule type" value="Genomic_DNA"/>
</dbReference>
<feature type="transmembrane region" description="Helical" evidence="2">
    <location>
        <begin position="815"/>
        <end position="834"/>
    </location>
</feature>
<feature type="compositionally biased region" description="Polar residues" evidence="1">
    <location>
        <begin position="1513"/>
        <end position="1535"/>
    </location>
</feature>
<sequence length="1556" mass="167157">MTRRAALAAGLLLGALAGASGKDIRGRLVLGGTQQMSGRFSYYGEQSLNVLNMWKGLVDADDSFPYNITLSFEDDESSSSLYTSKLGDMLIPRTADSPDVVICPYTSGATKLVCDFLDDSNVSVLCGIWGAASESVFEYPEGGRGLNLRVQSTGKGGNYFKAGLEHSFEQLGAAEAARRLSGTARVPTAAFIWRQTDAFSKSLCIGAIDAATALGFNITLQAAIDPLVDDDGGDSIYQQMKDCDGIGTVPFVDMFDVTQYGLNPLVDSPDLADVVVGCGLYDSQTAVVLGLIARGIRPKFTFMTNVNNAKLLASVLPYNTIDVFMPTPWTPTAPGSDEVWGTGLDFYEGYMARFGKAPSYHGAALAGWLTMLTRALKRSADSHACSGGECELDAHALRAAYEVPEVTFYGTIGLNEYGMNEDMPLIQVQTQLGGGGSFVQVPAIPVDKVPDSWTAADGMLPRWPARSWSEARTDFINSYCGSEGVYIDSFTMMKVGLERAANHFVDHGTSSPPVAGDIAECIQCQMGRSRSSSFAECYPCAAGTFAASPGQAECELCPVGSAVGSVGALECGNCTVGRVAGERGRKVCQDCEQGRFMAEEGQSECTNCPVGRYQPGVGQSECLQCTDLDGSEMTTQFLGSTESAQCICPEGKFKEQDNESCRECPAGMVYSRAGPAAFPCSCPAGTFLGSSLGECLPCPSGMACAAGVGAPTLKPGTWAHLSDEEGRSYSVYRCRDKLQCPGGPAGTCADGRDPDIVGCAACLAGHVPTSGGHTCKVCGSADYVPLVFTILLLLVAGCLMVYFSTVDVTKTSVNMVVALAICGQFVIVIQWFSVFQGLDVVWVEPFSSVVKFAAIFSFNFEYLKVGCFLETSNEVVIFALRLMCLPVLAGGLVLMMFLHSKYKGLTLDTDQVINSVGLIMMVLFLAVTLAVVSPFMCADSPNGTQSIASNPSVICDDNGEFVTLVVLAVIGLLVYSVTPMALVTYVTLRYPAIVASGHASTILTRYRFLFQRFTVERYYYGPIFFFRNFLMAVVPVIFVNFAHLQVIVLAGMFVFFALLSCSLKPWRGRTPNLVEALLMGNFILALMVAGILVDVDVDGVTKDLQVILLVVVIGMSFPLCIFLGQLAYRSLLTTSKTYGMFLSHHKLGMAAGARVAKMELSRRTGKRIFLDSDELDDLDSVLDTVRNGTECLVVMLTTETLWRPWCAGEIAVAHTNSTPIICLSSDGYTEPSDQNLTVKSLSERWSVEQFAPMALEGVTFETVREAYLSLRGQSKISWKRAGASVSPQIVLDAMVQETIERSHHASRKGTSNSRMSSVVDRAAAEVVVVANSDDGEAVSSAQVLAIMIRAQMQWHTLVAVSGRDLSQDQMPKAVIVSLTKDAFRSEVFVRALLAARSTYGTDPYLMSTRSADFQFPVPEVLDPIQKRLAAIIDVDVVEIETAIAPLLSSLALPFFAGTRESLVVAEAQAIASRLRRYTSASSKAISSTQVRSWCQERPGRGSGADMARHIYSGGSSKASSRDPQQSPRPRTSEASGETHENDDNNEVVPSATEESI</sequence>
<feature type="chain" id="PRO_5047242005" description="Tyrosine-protein kinase ephrin type A/B receptor-like domain-containing protein" evidence="3">
    <location>
        <begin position="22"/>
        <end position="1556"/>
    </location>
</feature>